<keyword evidence="3" id="KW-0732">Signal</keyword>
<dbReference type="AlphaFoldDB" id="G3MT12"/>
<dbReference type="EMBL" id="JO845013">
    <property type="protein sequence ID" value="AEO36630.1"/>
    <property type="molecule type" value="mRNA"/>
</dbReference>
<dbReference type="SMART" id="SM01318">
    <property type="entry name" value="SVWC"/>
    <property type="match status" value="1"/>
</dbReference>
<sequence>MRFQAAVLAVIAMLLSRECRVSLGYNYLIIKVPFENGKCLHNGTEIASGEHLYAEFPCEDWECIPEGELIIKICERRTQMALDRECTSLKGAGVFPRCCELVVCQ</sequence>
<evidence type="ECO:0000313" key="5">
    <source>
        <dbReference type="EMBL" id="AEO36630.1"/>
    </source>
</evidence>
<organism evidence="5">
    <name type="scientific">Amblyomma maculatum</name>
    <name type="common">Gulf Coast tick</name>
    <dbReference type="NCBI Taxonomy" id="34609"/>
    <lineage>
        <taxon>Eukaryota</taxon>
        <taxon>Metazoa</taxon>
        <taxon>Ecdysozoa</taxon>
        <taxon>Arthropoda</taxon>
        <taxon>Chelicerata</taxon>
        <taxon>Arachnida</taxon>
        <taxon>Acari</taxon>
        <taxon>Parasitiformes</taxon>
        <taxon>Ixodida</taxon>
        <taxon>Ixodoidea</taxon>
        <taxon>Ixodidae</taxon>
        <taxon>Amblyomminae</taxon>
        <taxon>Amblyomma</taxon>
    </lineage>
</organism>
<feature type="domain" description="Single" evidence="4">
    <location>
        <begin position="39"/>
        <end position="104"/>
    </location>
</feature>
<reference evidence="5" key="1">
    <citation type="journal article" date="2011" name="PLoS ONE">
        <title>A deep insight into the sialotranscriptome of the gulf coast tick, Amblyomma maculatum.</title>
        <authorList>
            <person name="Karim S."/>
            <person name="Singh P."/>
            <person name="Ribeiro J.M."/>
        </authorList>
    </citation>
    <scope>NUCLEOTIDE SEQUENCE</scope>
    <source>
        <tissue evidence="5">Salivary gland</tissue>
    </source>
</reference>
<evidence type="ECO:0000256" key="3">
    <source>
        <dbReference type="SAM" id="SignalP"/>
    </source>
</evidence>
<feature type="signal peptide" evidence="3">
    <location>
        <begin position="1"/>
        <end position="24"/>
    </location>
</feature>
<dbReference type="Pfam" id="PF15430">
    <property type="entry name" value="SVWC"/>
    <property type="match status" value="1"/>
</dbReference>
<comment type="subcellular location">
    <subcellularLocation>
        <location evidence="1">Secreted</location>
    </subcellularLocation>
</comment>
<protein>
    <recommendedName>
        <fullName evidence="4">Single domain-containing protein</fullName>
    </recommendedName>
</protein>
<evidence type="ECO:0000259" key="4">
    <source>
        <dbReference type="SMART" id="SM01318"/>
    </source>
</evidence>
<name>G3MT12_AMBMU</name>
<evidence type="ECO:0000256" key="2">
    <source>
        <dbReference type="ARBA" id="ARBA00022525"/>
    </source>
</evidence>
<proteinExistence type="evidence at transcript level"/>
<keyword evidence="2" id="KW-0964">Secreted</keyword>
<dbReference type="InterPro" id="IPR029277">
    <property type="entry name" value="SVWC_dom"/>
</dbReference>
<accession>G3MT12</accession>
<feature type="chain" id="PRO_5003447859" description="Single domain-containing protein" evidence="3">
    <location>
        <begin position="25"/>
        <end position="105"/>
    </location>
</feature>
<dbReference type="GO" id="GO:0005576">
    <property type="term" value="C:extracellular region"/>
    <property type="evidence" value="ECO:0007669"/>
    <property type="project" value="UniProtKB-SubCell"/>
</dbReference>
<evidence type="ECO:0000256" key="1">
    <source>
        <dbReference type="ARBA" id="ARBA00004613"/>
    </source>
</evidence>